<organism evidence="1 2">
    <name type="scientific">Phlebia brevispora</name>
    <dbReference type="NCBI Taxonomy" id="194682"/>
    <lineage>
        <taxon>Eukaryota</taxon>
        <taxon>Fungi</taxon>
        <taxon>Dikarya</taxon>
        <taxon>Basidiomycota</taxon>
        <taxon>Agaricomycotina</taxon>
        <taxon>Agaricomycetes</taxon>
        <taxon>Polyporales</taxon>
        <taxon>Meruliaceae</taxon>
        <taxon>Phlebia</taxon>
    </lineage>
</organism>
<evidence type="ECO:0000313" key="1">
    <source>
        <dbReference type="EMBL" id="KAJ3522822.1"/>
    </source>
</evidence>
<dbReference type="EMBL" id="JANHOG010002498">
    <property type="protein sequence ID" value="KAJ3522822.1"/>
    <property type="molecule type" value="Genomic_DNA"/>
</dbReference>
<gene>
    <name evidence="1" type="ORF">NM688_g8819</name>
</gene>
<comment type="caution">
    <text evidence="1">The sequence shown here is derived from an EMBL/GenBank/DDBJ whole genome shotgun (WGS) entry which is preliminary data.</text>
</comment>
<keyword evidence="2" id="KW-1185">Reference proteome</keyword>
<evidence type="ECO:0000313" key="2">
    <source>
        <dbReference type="Proteomes" id="UP001148662"/>
    </source>
</evidence>
<sequence length="107" mass="11748">MATLVNRHFCPPSLAPVQAPSMHLERLPPCAGDDSSESTGTQIRRWRGPSKLRVAQHISSVGAERKAMRARICGVASNRRDNPGNHNHENCLLIVHVADLNSEFEDG</sequence>
<protein>
    <submittedName>
        <fullName evidence="1">Uncharacterized protein</fullName>
    </submittedName>
</protein>
<dbReference type="Proteomes" id="UP001148662">
    <property type="component" value="Unassembled WGS sequence"/>
</dbReference>
<name>A0ACC1RNV4_9APHY</name>
<reference evidence="1" key="1">
    <citation type="submission" date="2022-07" db="EMBL/GenBank/DDBJ databases">
        <title>Genome Sequence of Phlebia brevispora.</title>
        <authorList>
            <person name="Buettner E."/>
        </authorList>
    </citation>
    <scope>NUCLEOTIDE SEQUENCE</scope>
    <source>
        <strain evidence="1">MPL23</strain>
    </source>
</reference>
<accession>A0ACC1RNV4</accession>
<proteinExistence type="predicted"/>